<organism evidence="2 3">
    <name type="scientific">Babesia bovis</name>
    <dbReference type="NCBI Taxonomy" id="5865"/>
    <lineage>
        <taxon>Eukaryota</taxon>
        <taxon>Sar</taxon>
        <taxon>Alveolata</taxon>
        <taxon>Apicomplexa</taxon>
        <taxon>Aconoidasida</taxon>
        <taxon>Piroplasmida</taxon>
        <taxon>Babesiidae</taxon>
        <taxon>Babesia</taxon>
    </lineage>
</organism>
<keyword evidence="3" id="KW-1185">Reference proteome</keyword>
<proteinExistence type="predicted"/>
<reference evidence="2 3" key="1">
    <citation type="journal article" date="2007" name="PLoS Pathog.">
        <title>Genome sequence of Babesia bovis and comparative analysis of apicomplexan hemoprotozoa.</title>
        <authorList>
            <person name="Brayton K.A."/>
            <person name="Lau A.O.T."/>
            <person name="Herndon D.R."/>
            <person name="Hannick L."/>
            <person name="Kappmeyer L.S."/>
            <person name="Berens S.J."/>
            <person name="Bidwell S.L."/>
            <person name="Brown W.C."/>
            <person name="Crabtree J."/>
            <person name="Fadrosh D."/>
            <person name="Feldblum T."/>
            <person name="Forberger H.A."/>
            <person name="Haas B.J."/>
            <person name="Howell J.M."/>
            <person name="Khouri H."/>
            <person name="Koo H."/>
            <person name="Mann D.J."/>
            <person name="Norimine J."/>
            <person name="Paulsen I.T."/>
            <person name="Radune D."/>
            <person name="Ren Q."/>
            <person name="Smith R.K. Jr."/>
            <person name="Suarez C.E."/>
            <person name="White O."/>
            <person name="Wortman J.R."/>
            <person name="Knowles D.P. Jr."/>
            <person name="McElwain T.F."/>
            <person name="Nene V.M."/>
        </authorList>
    </citation>
    <scope>NUCLEOTIDE SEQUENCE [LARGE SCALE GENOMIC DNA]</scope>
    <source>
        <strain evidence="2">T2Bo</strain>
    </source>
</reference>
<evidence type="ECO:0000313" key="2">
    <source>
        <dbReference type="EMBL" id="EDO05192.1"/>
    </source>
</evidence>
<accession>A7AXB9</accession>
<dbReference type="EMBL" id="AAXT01000006">
    <property type="protein sequence ID" value="EDO05192.1"/>
    <property type="molecule type" value="Genomic_DNA"/>
</dbReference>
<feature type="chain" id="PRO_5002707037" evidence="1">
    <location>
        <begin position="24"/>
        <end position="534"/>
    </location>
</feature>
<dbReference type="KEGG" id="bbo:BBOV_I000990"/>
<keyword evidence="1" id="KW-0732">Signal</keyword>
<name>A7AXB9_BABBO</name>
<reference evidence="3" key="3">
    <citation type="journal article" date="2021" name="Int. J. Parasitol.">
        <title>Comparative analysis of gene expression between Babesia bovis blood stages and kinetes allowed by improved genome annotation.</title>
        <authorList>
            <person name="Ueti M.W."/>
            <person name="Johnson W.C."/>
            <person name="Kappmeyer L.S."/>
            <person name="Herndon D.R."/>
            <person name="Mousel M.R."/>
            <person name="Reif K.E."/>
            <person name="Taus N.S."/>
            <person name="Ifeonu O.O."/>
            <person name="Silva J.C."/>
            <person name="Suarez C.E."/>
            <person name="Brayton K.A."/>
        </authorList>
    </citation>
    <scope>NUCLEOTIDE SEQUENCE [LARGE SCALE GENOMIC DNA]</scope>
</reference>
<dbReference type="eggNOG" id="ENOG502TN33">
    <property type="taxonomic scope" value="Eukaryota"/>
</dbReference>
<evidence type="ECO:0000256" key="1">
    <source>
        <dbReference type="SAM" id="SignalP"/>
    </source>
</evidence>
<gene>
    <name evidence="2" type="ORF">BBOV_I000990</name>
</gene>
<dbReference type="RefSeq" id="XP_001608760.1">
    <property type="nucleotide sequence ID" value="XM_001608710.1"/>
</dbReference>
<dbReference type="InParanoid" id="A7AXB9"/>
<sequence>MNISWKLISIICVYLCVFQLDDASNYYLGNAAITPIYAISTRIPSQSTAFLKSQDPRNTKKWYSAIEVTNKEPFIKNINYYNQFPKFVEGSYAFKEVHINQEITDKKVLSQQQVINLISALGNVKTCILNPKGELKLTYHQEINKETTNATLLKDISCISNYSLGMVTYNEVDNRDLPDRNIDLDEEDSVETLLDDIGYIHPEKYRAEFVEDFNALLIKGNIKNHWIEPIGWKYVPCHQQTTVYAKVEPSDIYISWQFKMLPGHKPLIINQGSFKLRAVRKRRKTPVNGTNIAIDSWPLATCRIFTIEPPRLELYGYSEIQRAQLAHQNRYRIPTIAANTPMLDIHKPQFIKVSGNGRLKFHILLKIMQILNSEFRTQQQDNMLHQTDLNTGVVTPNFRPLWVRILSIMLNGKYFKYIPLMVFHDVISKKYHLCTRDINVDPIDNPVLWNPWQRGYAIINAELVPKTYQGSMFIDTLDVHITETHIKQLLMAYRPLEHLDIAGYYTGVSNPDKKAIQRIIHIEPEKQLAVNIVY</sequence>
<dbReference type="VEuPathDB" id="PiroplasmaDB:BBOV_I000990"/>
<feature type="signal peptide" evidence="1">
    <location>
        <begin position="1"/>
        <end position="23"/>
    </location>
</feature>
<evidence type="ECO:0000313" key="3">
    <source>
        <dbReference type="Proteomes" id="UP000002173"/>
    </source>
</evidence>
<reference evidence="3" key="2">
    <citation type="journal article" date="2020" name="Data Brief">
        <title>Transcriptome dataset of Babesia bovis life stages within vertebrate and invertebrate hosts.</title>
        <authorList>
            <person name="Ueti M.W."/>
            <person name="Johnson W.C."/>
            <person name="Kappmeyer L.S."/>
            <person name="Herndon D.R."/>
            <person name="Mousel M.R."/>
            <person name="Reif K.E."/>
            <person name="Taus N.S."/>
            <person name="Ifeonu O.O."/>
            <person name="Silva J.C."/>
            <person name="Suarez C.E."/>
            <person name="Brayton K.A."/>
        </authorList>
    </citation>
    <scope>NUCLEOTIDE SEQUENCE [LARGE SCALE GENOMIC DNA]</scope>
</reference>
<protein>
    <submittedName>
        <fullName evidence="2">Uncharacterized protein</fullName>
    </submittedName>
</protein>
<comment type="caution">
    <text evidence="2">The sequence shown here is derived from an EMBL/GenBank/DDBJ whole genome shotgun (WGS) entry which is preliminary data.</text>
</comment>
<dbReference type="GeneID" id="5476843"/>
<dbReference type="AlphaFoldDB" id="A7AXB9"/>
<dbReference type="Proteomes" id="UP000002173">
    <property type="component" value="Unassembled WGS sequence"/>
</dbReference>